<gene>
    <name evidence="1" type="ORF">IV501_00275</name>
</gene>
<sequence>MTDAAFPLSNGDKFIAIYQGGPNDGQTDTRFVTEGDFDAEITVITAVDGNEAMIDYTKSSVTKVGDEYHVTYVYDAKDSDQVTSHEDRGDRQ</sequence>
<name>A0A934SG56_9MICO</name>
<keyword evidence="2" id="KW-1185">Reference proteome</keyword>
<dbReference type="RefSeq" id="WP_200554423.1">
    <property type="nucleotide sequence ID" value="NZ_JAEPES010000001.1"/>
</dbReference>
<reference evidence="1" key="1">
    <citation type="submission" date="2021-01" db="EMBL/GenBank/DDBJ databases">
        <title>Lacisediminihabitans sp. nov. strain G11-30, isolated from Antarctic Soil.</title>
        <authorList>
            <person name="Li J."/>
        </authorList>
    </citation>
    <scope>NUCLEOTIDE SEQUENCE</scope>
    <source>
        <strain evidence="1">G11-30</strain>
    </source>
</reference>
<dbReference type="AlphaFoldDB" id="A0A934SG56"/>
<dbReference type="Proteomes" id="UP000636458">
    <property type="component" value="Unassembled WGS sequence"/>
</dbReference>
<organism evidence="1 2">
    <name type="scientific">Lacisediminihabitans changchengi</name>
    <dbReference type="NCBI Taxonomy" id="2787634"/>
    <lineage>
        <taxon>Bacteria</taxon>
        <taxon>Bacillati</taxon>
        <taxon>Actinomycetota</taxon>
        <taxon>Actinomycetes</taxon>
        <taxon>Micrococcales</taxon>
        <taxon>Microbacteriaceae</taxon>
        <taxon>Lacisediminihabitans</taxon>
    </lineage>
</organism>
<proteinExistence type="predicted"/>
<dbReference type="EMBL" id="JAEPES010000001">
    <property type="protein sequence ID" value="MBK4346057.1"/>
    <property type="molecule type" value="Genomic_DNA"/>
</dbReference>
<protein>
    <submittedName>
        <fullName evidence="1">Uncharacterized protein</fullName>
    </submittedName>
</protein>
<comment type="caution">
    <text evidence="1">The sequence shown here is derived from an EMBL/GenBank/DDBJ whole genome shotgun (WGS) entry which is preliminary data.</text>
</comment>
<accession>A0A934SG56</accession>
<evidence type="ECO:0000313" key="1">
    <source>
        <dbReference type="EMBL" id="MBK4346057.1"/>
    </source>
</evidence>
<evidence type="ECO:0000313" key="2">
    <source>
        <dbReference type="Proteomes" id="UP000636458"/>
    </source>
</evidence>